<gene>
    <name evidence="4" type="ORF">GCM10019998_04580</name>
</gene>
<dbReference type="PANTHER" id="PTHR43479">
    <property type="entry name" value="ACREF/ENVCD OPERON REPRESSOR-RELATED"/>
    <property type="match status" value="1"/>
</dbReference>
<sequence>MTKKIDLRIKKTDHALKQAFWKLLLSEGFTKITVQQILDEAKVNRATFYKYYDNKGKLLDAVGNDLLSQFKENSEIARAKILADTSEDEQLQIYYQQMVKFIYQNGTKFLTLIGPDGDPSFANKLAVADETIIKQNNLFARLSIPQHYALAAVRGIAINLITEWVRSDFHETPEEFIDIIDRILSPIILEHTVFS</sequence>
<dbReference type="PANTHER" id="PTHR43479:SF7">
    <property type="entry name" value="TETR-FAMILY TRANSCRIPTIONAL REGULATOR"/>
    <property type="match status" value="1"/>
</dbReference>
<dbReference type="Pfam" id="PF14278">
    <property type="entry name" value="TetR_C_8"/>
    <property type="match status" value="1"/>
</dbReference>
<dbReference type="Gene3D" id="1.10.357.10">
    <property type="entry name" value="Tetracycline Repressor, domain 2"/>
    <property type="match status" value="1"/>
</dbReference>
<dbReference type="PROSITE" id="PS50977">
    <property type="entry name" value="HTH_TETR_2"/>
    <property type="match status" value="1"/>
</dbReference>
<keyword evidence="5" id="KW-1185">Reference proteome</keyword>
<evidence type="ECO:0000256" key="2">
    <source>
        <dbReference type="PROSITE-ProRule" id="PRU00335"/>
    </source>
</evidence>
<dbReference type="Pfam" id="PF00440">
    <property type="entry name" value="TetR_N"/>
    <property type="match status" value="1"/>
</dbReference>
<protein>
    <submittedName>
        <fullName evidence="4">TetR/AcrR family transcriptional regulator</fullName>
    </submittedName>
</protein>
<feature type="DNA-binding region" description="H-T-H motif" evidence="2">
    <location>
        <begin position="33"/>
        <end position="52"/>
    </location>
</feature>
<dbReference type="InterPro" id="IPR009057">
    <property type="entry name" value="Homeodomain-like_sf"/>
</dbReference>
<dbReference type="InterPro" id="IPR039532">
    <property type="entry name" value="TetR_C_Firmicutes"/>
</dbReference>
<name>A0ABN3Y1B2_9ENTE</name>
<comment type="caution">
    <text evidence="4">The sequence shown here is derived from an EMBL/GenBank/DDBJ whole genome shotgun (WGS) entry which is preliminary data.</text>
</comment>
<accession>A0ABN3Y1B2</accession>
<evidence type="ECO:0000313" key="5">
    <source>
        <dbReference type="Proteomes" id="UP001501577"/>
    </source>
</evidence>
<dbReference type="Proteomes" id="UP001501577">
    <property type="component" value="Unassembled WGS sequence"/>
</dbReference>
<evidence type="ECO:0000259" key="3">
    <source>
        <dbReference type="PROSITE" id="PS50977"/>
    </source>
</evidence>
<keyword evidence="1 2" id="KW-0238">DNA-binding</keyword>
<proteinExistence type="predicted"/>
<reference evidence="4 5" key="1">
    <citation type="journal article" date="2019" name="Int. J. Syst. Evol. Microbiol.">
        <title>The Global Catalogue of Microorganisms (GCM) 10K type strain sequencing project: providing services to taxonomists for standard genome sequencing and annotation.</title>
        <authorList>
            <consortium name="The Broad Institute Genomics Platform"/>
            <consortium name="The Broad Institute Genome Sequencing Center for Infectious Disease"/>
            <person name="Wu L."/>
            <person name="Ma J."/>
        </authorList>
    </citation>
    <scope>NUCLEOTIDE SEQUENCE [LARGE SCALE GENOMIC DNA]</scope>
    <source>
        <strain evidence="4 5">JCM 8736</strain>
    </source>
</reference>
<evidence type="ECO:0000313" key="4">
    <source>
        <dbReference type="EMBL" id="GAA3011455.1"/>
    </source>
</evidence>
<dbReference type="RefSeq" id="WP_068708116.1">
    <property type="nucleotide sequence ID" value="NZ_BAAAXQ010000013.1"/>
</dbReference>
<dbReference type="InterPro" id="IPR001647">
    <property type="entry name" value="HTH_TetR"/>
</dbReference>
<dbReference type="InterPro" id="IPR050624">
    <property type="entry name" value="HTH-type_Tx_Regulator"/>
</dbReference>
<evidence type="ECO:0000256" key="1">
    <source>
        <dbReference type="ARBA" id="ARBA00023125"/>
    </source>
</evidence>
<dbReference type="EMBL" id="BAAAXQ010000013">
    <property type="protein sequence ID" value="GAA3011455.1"/>
    <property type="molecule type" value="Genomic_DNA"/>
</dbReference>
<organism evidence="4 5">
    <name type="scientific">Tetragenococcus solitarius</name>
    <dbReference type="NCBI Taxonomy" id="71453"/>
    <lineage>
        <taxon>Bacteria</taxon>
        <taxon>Bacillati</taxon>
        <taxon>Bacillota</taxon>
        <taxon>Bacilli</taxon>
        <taxon>Lactobacillales</taxon>
        <taxon>Enterococcaceae</taxon>
        <taxon>Tetragenococcus</taxon>
    </lineage>
</organism>
<feature type="domain" description="HTH tetR-type" evidence="3">
    <location>
        <begin position="10"/>
        <end position="70"/>
    </location>
</feature>
<dbReference type="SUPFAM" id="SSF46689">
    <property type="entry name" value="Homeodomain-like"/>
    <property type="match status" value="1"/>
</dbReference>